<accession>A8ZRM1</accession>
<gene>
    <name evidence="2" type="ORF">Dgeo_3089</name>
</gene>
<keyword evidence="2" id="KW-0614">Plasmid</keyword>
<dbReference type="AlphaFoldDB" id="A8ZRM1"/>
<name>A8ZRM1_DEIGD</name>
<dbReference type="HOGENOM" id="CLU_042016_0_0_0"/>
<dbReference type="RefSeq" id="WP_012173258.1">
    <property type="nucleotide sequence ID" value="NC_009939.1"/>
</dbReference>
<dbReference type="EMBL" id="CP000856">
    <property type="protein sequence ID" value="ABW35130.1"/>
    <property type="molecule type" value="Genomic_DNA"/>
</dbReference>
<keyword evidence="3" id="KW-1185">Reference proteome</keyword>
<evidence type="ECO:0000313" key="3">
    <source>
        <dbReference type="Proteomes" id="UP000002431"/>
    </source>
</evidence>
<proteinExistence type="predicted"/>
<organism evidence="2 3">
    <name type="scientific">Deinococcus geothermalis (strain DSM 11300 / CIP 105573 / AG-3a)</name>
    <dbReference type="NCBI Taxonomy" id="319795"/>
    <lineage>
        <taxon>Bacteria</taxon>
        <taxon>Thermotogati</taxon>
        <taxon>Deinococcota</taxon>
        <taxon>Deinococci</taxon>
        <taxon>Deinococcales</taxon>
        <taxon>Deinococcaceae</taxon>
        <taxon>Deinococcus</taxon>
    </lineage>
</organism>
<dbReference type="Proteomes" id="UP000002431">
    <property type="component" value="Plasmid pDGEO02"/>
</dbReference>
<geneLocation type="plasmid" evidence="2 3">
    <name>pDGEO02</name>
</geneLocation>
<sequence>MPKRRGGDAVLTAIDECNIAGFALIPSQKTLPPSKLVWTRQVAGASGKMLTVTCRGMPDIGLPRGIDGDILVSLLNAYVEAGCPEDGVIYVTPYAVLTGPGLAVTKAYYERLAKSLARMKSATYSITDGWFDLERARYLTVTFNLLTDVEYTHGDQGLDERSTLRIQLSERITKSIRDGYVKPLNLSLYRQLSSSGARTLYRMLDLRLFEQAQGSKAPYHLTVSLLDWGAQCGILDTAPDKIRRALEPMHASLLNEGYLHSVSYSGIGRRTSILYVYGERSALAEPEHVEALKRYGVHPTQAEKYARELGSKVLQVIEAFEEVKQRRAGGKSPIENDARYLSTMLKNAEALLEEQQAKKDAQAAQRARQAQAKKRVQQEVLLVETQLAAERQQLAAGAVTPEVVDKLFSSFNIGLLTRAKSGSNLSLQAVDNLKGAVLAGRLEAKVMAELMWQVTLGGPGREAAIAQLKTLSTSPLN</sequence>
<dbReference type="InterPro" id="IPR018777">
    <property type="entry name" value="Replication_initiator_prot_A"/>
</dbReference>
<feature type="coiled-coil region" evidence="1">
    <location>
        <begin position="338"/>
        <end position="393"/>
    </location>
</feature>
<evidence type="ECO:0000256" key="1">
    <source>
        <dbReference type="SAM" id="Coils"/>
    </source>
</evidence>
<keyword evidence="1" id="KW-0175">Coiled coil</keyword>
<protein>
    <submittedName>
        <fullName evidence="2">Plasmid replication initiator repA-related protein</fullName>
    </submittedName>
</protein>
<reference evidence="2" key="1">
    <citation type="submission" date="2007-10" db="EMBL/GenBank/DDBJ databases">
        <title>Complete sequence of Plasmid2 pDGEO02 of Deinococcus geothermalis DSM 11300.</title>
        <authorList>
            <consortium name="US DOE Joint Genome Institute"/>
            <person name="Copeland A."/>
            <person name="Lucas S."/>
            <person name="Lapidus A."/>
            <person name="Barry K."/>
            <person name="Detter J.C."/>
            <person name="Glavina del Rio T."/>
            <person name="Hammon N."/>
            <person name="Israni S."/>
            <person name="Dalin E."/>
            <person name="Tice H."/>
            <person name="Pitluck S."/>
            <person name="Brettin T."/>
            <person name="Bruce D."/>
            <person name="Han C."/>
            <person name="Tapia R."/>
            <person name="Saunders E."/>
            <person name="Gilna P."/>
            <person name="Schmutz J."/>
            <person name="Larimer F."/>
            <person name="Land M."/>
            <person name="Hauser L."/>
            <person name="Kyrpides N."/>
            <person name="Kim E."/>
            <person name="Daly M.J."/>
            <person name="Fredrickson J.K."/>
            <person name="Makarova K.S."/>
            <person name="Gaidamakova E.K."/>
            <person name="Zhai M."/>
            <person name="Richardson P."/>
        </authorList>
    </citation>
    <scope>NUCLEOTIDE SEQUENCE [LARGE SCALE GENOMIC DNA]</scope>
    <source>
        <strain evidence="2">DSM 11300</strain>
        <plasmid evidence="2">pDGEO02</plasmid>
    </source>
</reference>
<evidence type="ECO:0000313" key="2">
    <source>
        <dbReference type="EMBL" id="ABW35130.1"/>
    </source>
</evidence>
<dbReference type="KEGG" id="dge:Dgeo_3089"/>
<dbReference type="Pfam" id="PF10134">
    <property type="entry name" value="RPA"/>
    <property type="match status" value="1"/>
</dbReference>